<evidence type="ECO:0000313" key="2">
    <source>
        <dbReference type="EMBL" id="BCG25250.1"/>
    </source>
</evidence>
<keyword evidence="1" id="KW-0812">Transmembrane</keyword>
<dbReference type="RefSeq" id="WP_173179593.1">
    <property type="nucleotide sequence ID" value="NZ_AP023189.1"/>
</dbReference>
<evidence type="ECO:0000256" key="1">
    <source>
        <dbReference type="SAM" id="Phobius"/>
    </source>
</evidence>
<dbReference type="Proteomes" id="UP000509383">
    <property type="component" value="Chromosome"/>
</dbReference>
<protein>
    <recommendedName>
        <fullName evidence="6">Transmembrane protein</fullName>
    </recommendedName>
</protein>
<evidence type="ECO:0000313" key="5">
    <source>
        <dbReference type="Proteomes" id="UP001054892"/>
    </source>
</evidence>
<keyword evidence="1" id="KW-0472">Membrane</keyword>
<evidence type="ECO:0000313" key="3">
    <source>
        <dbReference type="EMBL" id="GJN56268.1"/>
    </source>
</evidence>
<dbReference type="AlphaFoldDB" id="A0A6J4E6J3"/>
<accession>A0A6J4E6J3</accession>
<feature type="transmembrane region" description="Helical" evidence="1">
    <location>
        <begin position="63"/>
        <end position="79"/>
    </location>
</feature>
<organism evidence="2 4">
    <name type="scientific">Pseudomonas tohonis</name>
    <dbReference type="NCBI Taxonomy" id="2725477"/>
    <lineage>
        <taxon>Bacteria</taxon>
        <taxon>Pseudomonadati</taxon>
        <taxon>Pseudomonadota</taxon>
        <taxon>Gammaproteobacteria</taxon>
        <taxon>Pseudomonadales</taxon>
        <taxon>Pseudomonadaceae</taxon>
        <taxon>Pseudomonas</taxon>
    </lineage>
</organism>
<feature type="transmembrane region" description="Helical" evidence="1">
    <location>
        <begin position="91"/>
        <end position="110"/>
    </location>
</feature>
<keyword evidence="5" id="KW-1185">Reference proteome</keyword>
<feature type="transmembrane region" description="Helical" evidence="1">
    <location>
        <begin position="6"/>
        <end position="27"/>
    </location>
</feature>
<sequence length="165" mass="17516">MFGISALGWLHTLGSLPAIPLAAYMFVRHGRIVPRSRPGVAYLVFMLLGAGSVFLIARQPVSNAIALLTLALLLAGYGVGRVRALGRAGLYLETILLSVTAFFLMLPTVSEVLRRVPDGHPIVTDLHAPLLIGAQLGLLVALVMGVTAQVLYLRRQGAQLRAVAG</sequence>
<feature type="transmembrane region" description="Helical" evidence="1">
    <location>
        <begin position="39"/>
        <end position="57"/>
    </location>
</feature>
<dbReference type="Proteomes" id="UP001054892">
    <property type="component" value="Unassembled WGS sequence"/>
</dbReference>
<dbReference type="KEGG" id="ptw:TUM18999_34410"/>
<evidence type="ECO:0008006" key="6">
    <source>
        <dbReference type="Google" id="ProtNLM"/>
    </source>
</evidence>
<gene>
    <name evidence="2" type="ORF">TUM18999_34410</name>
    <name evidence="3" type="ORF">TUM20286_60200</name>
</gene>
<dbReference type="EMBL" id="BQKM01000029">
    <property type="protein sequence ID" value="GJN56268.1"/>
    <property type="molecule type" value="Genomic_DNA"/>
</dbReference>
<proteinExistence type="predicted"/>
<reference evidence="2 4" key="1">
    <citation type="submission" date="2020-05" db="EMBL/GenBank/DDBJ databases">
        <title>Characterization of novel class B3 metallo-beta-lactamase from novel Pseudomonas species.</title>
        <authorList>
            <person name="Yamada K."/>
            <person name="Aoki K."/>
            <person name="Ishii Y."/>
        </authorList>
    </citation>
    <scope>NUCLEOTIDE SEQUENCE [LARGE SCALE GENOMIC DNA]</scope>
    <source>
        <strain evidence="2 4">TUM18999</strain>
        <strain evidence="3 5">TUM20286</strain>
    </source>
</reference>
<name>A0A6J4E6J3_9PSED</name>
<keyword evidence="1" id="KW-1133">Transmembrane helix</keyword>
<dbReference type="EMBL" id="AP023189">
    <property type="protein sequence ID" value="BCG25250.1"/>
    <property type="molecule type" value="Genomic_DNA"/>
</dbReference>
<evidence type="ECO:0000313" key="4">
    <source>
        <dbReference type="Proteomes" id="UP000509383"/>
    </source>
</evidence>
<feature type="transmembrane region" description="Helical" evidence="1">
    <location>
        <begin position="130"/>
        <end position="153"/>
    </location>
</feature>